<evidence type="ECO:0000256" key="3">
    <source>
        <dbReference type="ARBA" id="ARBA00023170"/>
    </source>
</evidence>
<feature type="transmembrane region" description="Helical" evidence="5">
    <location>
        <begin position="379"/>
        <end position="404"/>
    </location>
</feature>
<sequence length="492" mass="55229">MAGMMTLTLWTTSVLVTVFIAVNRYVRVCYSNALYCRVFSPPLVAVFCLAISSCVWLFTIEASAVFYPGLPGCFLHIKISPVRVVTLVTLYCLGYVLVVVLYCLMTSKVRRLGDKARPKFRESRRSPRGSSLQVNPLQERLAFARLSAAGFSEERVLREIPPRDRRALPYPEMFPIRRKLTSHNDFRYATQLGSSGETLKSLASRRNSHEGTTSSSREEMSFSPPSRKLSGENGGTLLKRTSEERRKISWVDMQPPAEEKVTSHRKISWEDKSCVRVGDEETCPSLIGYSRTSSMDRLSPLYVIPEERRAIKAKSEGDFRQLSPLPEVSGSPSKREVLVTEEGALKRTTSFLLSARRLSTTDSGTRTPKVYEKRIDNMTFGFVACTVNMTTCVPFIFCFVFNHLLGFGMPRQVECLAHLVLMCGSALNCVVYGAMNVSFSQSARKLLRRLPLMTAPSPTSPCNTPSHAVGGDERRTAIRWHVPIAPILWHRT</sequence>
<organism evidence="6 7">
    <name type="scientific">Littorina saxatilis</name>
    <dbReference type="NCBI Taxonomy" id="31220"/>
    <lineage>
        <taxon>Eukaryota</taxon>
        <taxon>Metazoa</taxon>
        <taxon>Spiralia</taxon>
        <taxon>Lophotrochozoa</taxon>
        <taxon>Mollusca</taxon>
        <taxon>Gastropoda</taxon>
        <taxon>Caenogastropoda</taxon>
        <taxon>Littorinimorpha</taxon>
        <taxon>Littorinoidea</taxon>
        <taxon>Littorinidae</taxon>
        <taxon>Littorina</taxon>
    </lineage>
</organism>
<evidence type="ECO:0000256" key="1">
    <source>
        <dbReference type="ARBA" id="ARBA00004651"/>
    </source>
</evidence>
<keyword evidence="5" id="KW-1133">Transmembrane helix</keyword>
<feature type="transmembrane region" description="Helical" evidence="5">
    <location>
        <begin position="84"/>
        <end position="105"/>
    </location>
</feature>
<name>A0AAN9BIK0_9CAEN</name>
<dbReference type="CDD" id="cd00637">
    <property type="entry name" value="7tm_classA_rhodopsin-like"/>
    <property type="match status" value="1"/>
</dbReference>
<keyword evidence="7" id="KW-1185">Reference proteome</keyword>
<feature type="region of interest" description="Disordered" evidence="4">
    <location>
        <begin position="197"/>
        <end position="247"/>
    </location>
</feature>
<dbReference type="AlphaFoldDB" id="A0AAN9BIK0"/>
<proteinExistence type="predicted"/>
<dbReference type="PANTHER" id="PTHR24241">
    <property type="entry name" value="NEUROPEPTIDE RECEPTOR-RELATED G-PROTEIN COUPLED RECEPTOR"/>
    <property type="match status" value="1"/>
</dbReference>
<keyword evidence="5" id="KW-0812">Transmembrane</keyword>
<feature type="transmembrane region" description="Helical" evidence="5">
    <location>
        <begin position="416"/>
        <end position="439"/>
    </location>
</feature>
<protein>
    <recommendedName>
        <fullName evidence="8">G-protein coupled receptors family 1 profile domain-containing protein</fullName>
    </recommendedName>
</protein>
<comment type="caution">
    <text evidence="6">The sequence shown here is derived from an EMBL/GenBank/DDBJ whole genome shotgun (WGS) entry which is preliminary data.</text>
</comment>
<evidence type="ECO:0008006" key="8">
    <source>
        <dbReference type="Google" id="ProtNLM"/>
    </source>
</evidence>
<dbReference type="GO" id="GO:0004930">
    <property type="term" value="F:G protein-coupled receptor activity"/>
    <property type="evidence" value="ECO:0007669"/>
    <property type="project" value="TreeGrafter"/>
</dbReference>
<comment type="subcellular location">
    <subcellularLocation>
        <location evidence="1">Cell membrane</location>
        <topology evidence="1">Multi-pass membrane protein</topology>
    </subcellularLocation>
</comment>
<dbReference type="EMBL" id="JBAMIC010000007">
    <property type="protein sequence ID" value="KAK7106147.1"/>
    <property type="molecule type" value="Genomic_DNA"/>
</dbReference>
<feature type="transmembrane region" description="Helical" evidence="5">
    <location>
        <begin position="6"/>
        <end position="26"/>
    </location>
</feature>
<dbReference type="Gene3D" id="1.20.1070.10">
    <property type="entry name" value="Rhodopsin 7-helix transmembrane proteins"/>
    <property type="match status" value="2"/>
</dbReference>
<reference evidence="6 7" key="1">
    <citation type="submission" date="2024-02" db="EMBL/GenBank/DDBJ databases">
        <title>Chromosome-scale genome assembly of the rough periwinkle Littorina saxatilis.</title>
        <authorList>
            <person name="De Jode A."/>
            <person name="Faria R."/>
            <person name="Formenti G."/>
            <person name="Sims Y."/>
            <person name="Smith T.P."/>
            <person name="Tracey A."/>
            <person name="Wood J.M.D."/>
            <person name="Zagrodzka Z.B."/>
            <person name="Johannesson K."/>
            <person name="Butlin R.K."/>
            <person name="Leder E.H."/>
        </authorList>
    </citation>
    <scope>NUCLEOTIDE SEQUENCE [LARGE SCALE GENOMIC DNA]</scope>
    <source>
        <strain evidence="6">Snail1</strain>
        <tissue evidence="6">Muscle</tissue>
    </source>
</reference>
<keyword evidence="5" id="KW-0472">Membrane</keyword>
<feature type="transmembrane region" description="Helical" evidence="5">
    <location>
        <begin position="38"/>
        <end position="58"/>
    </location>
</feature>
<dbReference type="Proteomes" id="UP001374579">
    <property type="component" value="Unassembled WGS sequence"/>
</dbReference>
<evidence type="ECO:0000256" key="2">
    <source>
        <dbReference type="ARBA" id="ARBA00022475"/>
    </source>
</evidence>
<dbReference type="SUPFAM" id="SSF81321">
    <property type="entry name" value="Family A G protein-coupled receptor-like"/>
    <property type="match status" value="1"/>
</dbReference>
<evidence type="ECO:0000313" key="7">
    <source>
        <dbReference type="Proteomes" id="UP001374579"/>
    </source>
</evidence>
<evidence type="ECO:0000313" key="6">
    <source>
        <dbReference type="EMBL" id="KAK7106147.1"/>
    </source>
</evidence>
<evidence type="ECO:0000256" key="5">
    <source>
        <dbReference type="SAM" id="Phobius"/>
    </source>
</evidence>
<keyword evidence="2" id="KW-1003">Cell membrane</keyword>
<gene>
    <name evidence="6" type="ORF">V1264_017437</name>
</gene>
<accession>A0AAN9BIK0</accession>
<keyword evidence="3" id="KW-0675">Receptor</keyword>
<evidence type="ECO:0000256" key="4">
    <source>
        <dbReference type="SAM" id="MobiDB-lite"/>
    </source>
</evidence>
<dbReference type="GO" id="GO:0005886">
    <property type="term" value="C:plasma membrane"/>
    <property type="evidence" value="ECO:0007669"/>
    <property type="project" value="UniProtKB-SubCell"/>
</dbReference>